<dbReference type="EMBL" id="JAHRIQ010033327">
    <property type="protein sequence ID" value="MEQ2231367.1"/>
    <property type="molecule type" value="Genomic_DNA"/>
</dbReference>
<dbReference type="InterPro" id="IPR002110">
    <property type="entry name" value="Ankyrin_rpt"/>
</dbReference>
<evidence type="ECO:0000256" key="1">
    <source>
        <dbReference type="PROSITE-ProRule" id="PRU00023"/>
    </source>
</evidence>
<dbReference type="SUPFAM" id="SSF48403">
    <property type="entry name" value="Ankyrin repeat"/>
    <property type="match status" value="1"/>
</dbReference>
<evidence type="ECO:0008006" key="4">
    <source>
        <dbReference type="Google" id="ProtNLM"/>
    </source>
</evidence>
<proteinExistence type="predicted"/>
<dbReference type="Gene3D" id="1.25.40.20">
    <property type="entry name" value="Ankyrin repeat-containing domain"/>
    <property type="match status" value="1"/>
</dbReference>
<dbReference type="InterPro" id="IPR036770">
    <property type="entry name" value="Ankyrin_rpt-contain_sf"/>
</dbReference>
<dbReference type="PROSITE" id="PS50297">
    <property type="entry name" value="ANK_REP_REGION"/>
    <property type="match status" value="1"/>
</dbReference>
<evidence type="ECO:0000313" key="3">
    <source>
        <dbReference type="Proteomes" id="UP001482620"/>
    </source>
</evidence>
<gene>
    <name evidence="2" type="ORF">ILYODFUR_038771</name>
</gene>
<dbReference type="Pfam" id="PF00023">
    <property type="entry name" value="Ank"/>
    <property type="match status" value="1"/>
</dbReference>
<accession>A0ABV0TIN8</accession>
<comment type="caution">
    <text evidence="2">The sequence shown here is derived from an EMBL/GenBank/DDBJ whole genome shotgun (WGS) entry which is preliminary data.</text>
</comment>
<keyword evidence="3" id="KW-1185">Reference proteome</keyword>
<dbReference type="Proteomes" id="UP001482620">
    <property type="component" value="Unassembled WGS sequence"/>
</dbReference>
<keyword evidence="1" id="KW-0040">ANK repeat</keyword>
<protein>
    <recommendedName>
        <fullName evidence="4">Ankyrin repeat domain-containing protein 29</fullName>
    </recommendedName>
</protein>
<reference evidence="2 3" key="1">
    <citation type="submission" date="2021-06" db="EMBL/GenBank/DDBJ databases">
        <authorList>
            <person name="Palmer J.M."/>
        </authorList>
    </citation>
    <scope>NUCLEOTIDE SEQUENCE [LARGE SCALE GENOMIC DNA]</scope>
    <source>
        <strain evidence="3">if_2019</strain>
        <tissue evidence="2">Muscle</tissue>
    </source>
</reference>
<feature type="repeat" description="ANK" evidence="1">
    <location>
        <begin position="42"/>
        <end position="74"/>
    </location>
</feature>
<sequence length="108" mass="12205">MMFTDFQVQNMSRQLLLIHFGFFHSQFEIISLMFCSTFHKQDGGTALTVASQYGHSMVVDILLKNGANVHERLNVRSTSKGLFLSPHYQSITLHGLVLSLLFCKKPDG</sequence>
<evidence type="ECO:0000313" key="2">
    <source>
        <dbReference type="EMBL" id="MEQ2231367.1"/>
    </source>
</evidence>
<name>A0ABV0TIN8_9TELE</name>
<dbReference type="PROSITE" id="PS50088">
    <property type="entry name" value="ANK_REPEAT"/>
    <property type="match status" value="1"/>
</dbReference>
<organism evidence="2 3">
    <name type="scientific">Ilyodon furcidens</name>
    <name type="common">goldbreast splitfin</name>
    <dbReference type="NCBI Taxonomy" id="33524"/>
    <lineage>
        <taxon>Eukaryota</taxon>
        <taxon>Metazoa</taxon>
        <taxon>Chordata</taxon>
        <taxon>Craniata</taxon>
        <taxon>Vertebrata</taxon>
        <taxon>Euteleostomi</taxon>
        <taxon>Actinopterygii</taxon>
        <taxon>Neopterygii</taxon>
        <taxon>Teleostei</taxon>
        <taxon>Neoteleostei</taxon>
        <taxon>Acanthomorphata</taxon>
        <taxon>Ovalentaria</taxon>
        <taxon>Atherinomorphae</taxon>
        <taxon>Cyprinodontiformes</taxon>
        <taxon>Goodeidae</taxon>
        <taxon>Ilyodon</taxon>
    </lineage>
</organism>